<reference evidence="2" key="1">
    <citation type="journal article" date="2019" name="Int. J. Syst. Evol. Microbiol.">
        <title>The Global Catalogue of Microorganisms (GCM) 10K type strain sequencing project: providing services to taxonomists for standard genome sequencing and annotation.</title>
        <authorList>
            <consortium name="The Broad Institute Genomics Platform"/>
            <consortium name="The Broad Institute Genome Sequencing Center for Infectious Disease"/>
            <person name="Wu L."/>
            <person name="Ma J."/>
        </authorList>
    </citation>
    <scope>NUCLEOTIDE SEQUENCE [LARGE SCALE GENOMIC DNA]</scope>
    <source>
        <strain evidence="2">CCM 7435</strain>
    </source>
</reference>
<keyword evidence="2" id="KW-1185">Reference proteome</keyword>
<dbReference type="EMBL" id="JBHUHD010000001">
    <property type="protein sequence ID" value="MFD2138826.1"/>
    <property type="molecule type" value="Genomic_DNA"/>
</dbReference>
<protein>
    <recommendedName>
        <fullName evidence="3">Phage ABA sandwich domain-containing protein</fullName>
    </recommendedName>
</protein>
<comment type="caution">
    <text evidence="1">The sequence shown here is derived from an EMBL/GenBank/DDBJ whole genome shotgun (WGS) entry which is preliminary data.</text>
</comment>
<accession>A0ABW4YR72</accession>
<sequence length="133" mass="15014">MSYEAWGEPDDSPFEAAIEAGWIDPTDLSKAMIDVMNERDRQWNEEGWTPEHDDQHADGELALAAGSYCEGAARPTLLRRVAGAAFTVPRLWPRGWSLDWWKPKDPRRDLVRAAALIIAEIERIDRAAARAEV</sequence>
<evidence type="ECO:0000313" key="1">
    <source>
        <dbReference type="EMBL" id="MFD2138826.1"/>
    </source>
</evidence>
<gene>
    <name evidence="1" type="ORF">ACFSNC_00290</name>
</gene>
<evidence type="ECO:0008006" key="3">
    <source>
        <dbReference type="Google" id="ProtNLM"/>
    </source>
</evidence>
<evidence type="ECO:0000313" key="2">
    <source>
        <dbReference type="Proteomes" id="UP001597299"/>
    </source>
</evidence>
<proteinExistence type="predicted"/>
<organism evidence="1 2">
    <name type="scientific">Ancylobacter oerskovii</name>
    <dbReference type="NCBI Taxonomy" id="459519"/>
    <lineage>
        <taxon>Bacteria</taxon>
        <taxon>Pseudomonadati</taxon>
        <taxon>Pseudomonadota</taxon>
        <taxon>Alphaproteobacteria</taxon>
        <taxon>Hyphomicrobiales</taxon>
        <taxon>Xanthobacteraceae</taxon>
        <taxon>Ancylobacter</taxon>
    </lineage>
</organism>
<dbReference type="RefSeq" id="WP_246549333.1">
    <property type="nucleotide sequence ID" value="NZ_JAHBGB010000044.1"/>
</dbReference>
<dbReference type="Proteomes" id="UP001597299">
    <property type="component" value="Unassembled WGS sequence"/>
</dbReference>
<name>A0ABW4YR72_9HYPH</name>